<dbReference type="Gene3D" id="3.40.50.20">
    <property type="match status" value="1"/>
</dbReference>
<dbReference type="Pfam" id="PF00364">
    <property type="entry name" value="Biotin_lipoyl"/>
    <property type="match status" value="1"/>
</dbReference>
<dbReference type="InterPro" id="IPR016185">
    <property type="entry name" value="PreATP-grasp_dom_sf"/>
</dbReference>
<feature type="domain" description="Biotin carboxylation" evidence="12">
    <location>
        <begin position="9"/>
        <end position="453"/>
    </location>
</feature>
<reference evidence="14" key="1">
    <citation type="journal article" date="2019" name="Int. J. Syst. Evol. Microbiol.">
        <title>The Global Catalogue of Microorganisms (GCM) 10K type strain sequencing project: providing services to taxonomists for standard genome sequencing and annotation.</title>
        <authorList>
            <consortium name="The Broad Institute Genomics Platform"/>
            <consortium name="The Broad Institute Genome Sequencing Center for Infectious Disease"/>
            <person name="Wu L."/>
            <person name="Ma J."/>
        </authorList>
    </citation>
    <scope>NUCLEOTIDE SEQUENCE [LARGE SCALE GENOMIC DNA]</scope>
    <source>
        <strain evidence="14">CCM 8875</strain>
    </source>
</reference>
<evidence type="ECO:0000256" key="8">
    <source>
        <dbReference type="ARBA" id="ARBA00048600"/>
    </source>
</evidence>
<keyword evidence="14" id="KW-1185">Reference proteome</keyword>
<dbReference type="InterPro" id="IPR005479">
    <property type="entry name" value="CPAse_ATP-bd"/>
</dbReference>
<dbReference type="Gene3D" id="2.40.50.100">
    <property type="match status" value="1"/>
</dbReference>
<dbReference type="PROSITE" id="PS50968">
    <property type="entry name" value="BIOTINYL_LIPOYL"/>
    <property type="match status" value="1"/>
</dbReference>
<evidence type="ECO:0000313" key="14">
    <source>
        <dbReference type="Proteomes" id="UP001597302"/>
    </source>
</evidence>
<keyword evidence="5 9" id="KW-0547">Nucleotide-binding</keyword>
<evidence type="ECO:0000256" key="7">
    <source>
        <dbReference type="ARBA" id="ARBA00023267"/>
    </source>
</evidence>
<dbReference type="Pfam" id="PF02785">
    <property type="entry name" value="Biotin_carb_C"/>
    <property type="match status" value="1"/>
</dbReference>
<keyword evidence="4" id="KW-0436">Ligase</keyword>
<dbReference type="InterPro" id="IPR013815">
    <property type="entry name" value="ATP_grasp_subdomain_1"/>
</dbReference>
<evidence type="ECO:0000313" key="13">
    <source>
        <dbReference type="EMBL" id="MFD1481209.1"/>
    </source>
</evidence>
<sequence>MFLDTPLTPIRRILIANRGEIALRVIRACADEGIASVAVYADPDRDAPFVRMADHAYGLGGHRPADTYLDIDKILTIAAQASADAIHPGYGFLSENAGFARAVQDAGMIWIGPDPDVIDALGDKIRAREIAQAVGAPLVAGSPGPIENGAQALVFAREHGLPLAIKAAFGGGGRGMRVARALDEVTEMFDSATREAVTAFGRGECYVEQFLDRPRHIEAQVLADRHGTVKVLGTRDCSLQRRNQKLVEEAPAPFLTDDQRDRIHNSARAICAHAGYSGAGTVEFLLSANGTISFLEVNTRLQVEHPVTEETTGIDIVRAMIRVAQGARIADDTVPAPQGHAIEFRINAEDPGRGFLPTPGPIDLWQPPGGIGIRLDSGVEQGGQVAGQFDSMMAKLIVHGPDRATAIARARRALREFRIEGVASVLPFHRAVLEAPEFTDDFAVHTRWIETDFADRLAAATTPAPRVTPPDEGPMIRFAIEIDGKRHQIALPPGMLAASPGTGSAAAPVPEEAAPGTVTAPVAGTLSLWQIGDGETVEAGQVIAVIEAMKMETQIEAPHAGRLTHLASAGDMLAQGAPIGRIDAG</sequence>
<dbReference type="InterPro" id="IPR011053">
    <property type="entry name" value="Single_hybrid_motif"/>
</dbReference>
<comment type="cofactor">
    <cofactor evidence="1">
        <name>biotin</name>
        <dbReference type="ChEBI" id="CHEBI:57586"/>
    </cofactor>
</comment>
<evidence type="ECO:0000259" key="10">
    <source>
        <dbReference type="PROSITE" id="PS50968"/>
    </source>
</evidence>
<dbReference type="SMART" id="SM00878">
    <property type="entry name" value="Biotin_carb_C"/>
    <property type="match status" value="1"/>
</dbReference>
<dbReference type="PROSITE" id="PS50975">
    <property type="entry name" value="ATP_GRASP"/>
    <property type="match status" value="1"/>
</dbReference>
<evidence type="ECO:0000256" key="9">
    <source>
        <dbReference type="PROSITE-ProRule" id="PRU00409"/>
    </source>
</evidence>
<dbReference type="EMBL" id="JBHTOQ010000018">
    <property type="protein sequence ID" value="MFD1481209.1"/>
    <property type="molecule type" value="Genomic_DNA"/>
</dbReference>
<protein>
    <recommendedName>
        <fullName evidence="3">biotin carboxylase</fullName>
        <ecNumber evidence="3">6.3.4.14</ecNumber>
    </recommendedName>
</protein>
<dbReference type="Gene3D" id="3.30.1490.20">
    <property type="entry name" value="ATP-grasp fold, A domain"/>
    <property type="match status" value="1"/>
</dbReference>
<evidence type="ECO:0000256" key="6">
    <source>
        <dbReference type="ARBA" id="ARBA00022840"/>
    </source>
</evidence>
<dbReference type="PROSITE" id="PS00188">
    <property type="entry name" value="BIOTIN"/>
    <property type="match status" value="1"/>
</dbReference>
<comment type="catalytic activity">
    <reaction evidence="8">
        <text>N(6)-biotinyl-L-lysyl-[protein] + hydrogencarbonate + ATP = N(6)-carboxybiotinyl-L-lysyl-[protein] + ADP + phosphate + H(+)</text>
        <dbReference type="Rhea" id="RHEA:13501"/>
        <dbReference type="Rhea" id="RHEA-COMP:10505"/>
        <dbReference type="Rhea" id="RHEA-COMP:10506"/>
        <dbReference type="ChEBI" id="CHEBI:15378"/>
        <dbReference type="ChEBI" id="CHEBI:17544"/>
        <dbReference type="ChEBI" id="CHEBI:30616"/>
        <dbReference type="ChEBI" id="CHEBI:43474"/>
        <dbReference type="ChEBI" id="CHEBI:83144"/>
        <dbReference type="ChEBI" id="CHEBI:83145"/>
        <dbReference type="ChEBI" id="CHEBI:456216"/>
        <dbReference type="EC" id="6.3.4.14"/>
    </reaction>
</comment>
<dbReference type="EC" id="6.3.4.14" evidence="3"/>
<dbReference type="InterPro" id="IPR000089">
    <property type="entry name" value="Biotin_lipoyl"/>
</dbReference>
<comment type="caution">
    <text evidence="13">The sequence shown here is derived from an EMBL/GenBank/DDBJ whole genome shotgun (WGS) entry which is preliminary data.</text>
</comment>
<feature type="domain" description="ATP-grasp" evidence="11">
    <location>
        <begin position="128"/>
        <end position="325"/>
    </location>
</feature>
<dbReference type="Pfam" id="PF02786">
    <property type="entry name" value="CPSase_L_D2"/>
    <property type="match status" value="1"/>
</dbReference>
<keyword evidence="7" id="KW-0092">Biotin</keyword>
<proteinExistence type="predicted"/>
<dbReference type="PROSITE" id="PS00867">
    <property type="entry name" value="CPSASE_2"/>
    <property type="match status" value="1"/>
</dbReference>
<name>A0ABW4DU00_9RHOB</name>
<dbReference type="InterPro" id="IPR005481">
    <property type="entry name" value="BC-like_N"/>
</dbReference>
<evidence type="ECO:0000256" key="3">
    <source>
        <dbReference type="ARBA" id="ARBA00013263"/>
    </source>
</evidence>
<evidence type="ECO:0000256" key="2">
    <source>
        <dbReference type="ARBA" id="ARBA00003761"/>
    </source>
</evidence>
<keyword evidence="6 9" id="KW-0067">ATP-binding</keyword>
<dbReference type="PROSITE" id="PS50979">
    <property type="entry name" value="BC"/>
    <property type="match status" value="1"/>
</dbReference>
<dbReference type="InterPro" id="IPR011761">
    <property type="entry name" value="ATP-grasp"/>
</dbReference>
<evidence type="ECO:0000259" key="12">
    <source>
        <dbReference type="PROSITE" id="PS50979"/>
    </source>
</evidence>
<evidence type="ECO:0000256" key="1">
    <source>
        <dbReference type="ARBA" id="ARBA00001953"/>
    </source>
</evidence>
<dbReference type="CDD" id="cd06850">
    <property type="entry name" value="biotinyl_domain"/>
    <property type="match status" value="1"/>
</dbReference>
<dbReference type="PANTHER" id="PTHR48095:SF2">
    <property type="entry name" value="BIOTIN CARBOXYLASE, CHLOROPLASTIC"/>
    <property type="match status" value="1"/>
</dbReference>
<dbReference type="InterPro" id="IPR011764">
    <property type="entry name" value="Biotin_carboxylation_dom"/>
</dbReference>
<dbReference type="InterPro" id="IPR051602">
    <property type="entry name" value="ACC_Biotin_Carboxylase"/>
</dbReference>
<comment type="function">
    <text evidence="2">This protein is a component of the acetyl coenzyme A carboxylase complex; first, biotin carboxylase catalyzes the carboxylation of the carrier protein and then the transcarboxylase transfers the carboxyl group to form malonyl-CoA.</text>
</comment>
<dbReference type="InterPro" id="IPR001882">
    <property type="entry name" value="Biotin_BS"/>
</dbReference>
<organism evidence="13 14">
    <name type="scientific">Paracoccus nototheniae</name>
    <dbReference type="NCBI Taxonomy" id="2489002"/>
    <lineage>
        <taxon>Bacteria</taxon>
        <taxon>Pseudomonadati</taxon>
        <taxon>Pseudomonadota</taxon>
        <taxon>Alphaproteobacteria</taxon>
        <taxon>Rhodobacterales</taxon>
        <taxon>Paracoccaceae</taxon>
        <taxon>Paracoccus</taxon>
    </lineage>
</organism>
<evidence type="ECO:0000256" key="4">
    <source>
        <dbReference type="ARBA" id="ARBA00022598"/>
    </source>
</evidence>
<dbReference type="SUPFAM" id="SSF56059">
    <property type="entry name" value="Glutathione synthetase ATP-binding domain-like"/>
    <property type="match status" value="1"/>
</dbReference>
<dbReference type="Proteomes" id="UP001597302">
    <property type="component" value="Unassembled WGS sequence"/>
</dbReference>
<gene>
    <name evidence="13" type="ORF">ACFQ5P_07875</name>
</gene>
<dbReference type="Pfam" id="PF00289">
    <property type="entry name" value="Biotin_carb_N"/>
    <property type="match status" value="1"/>
</dbReference>
<dbReference type="InterPro" id="IPR005482">
    <property type="entry name" value="Biotin_COase_C"/>
</dbReference>
<dbReference type="Gene3D" id="3.30.470.20">
    <property type="entry name" value="ATP-grasp fold, B domain"/>
    <property type="match status" value="1"/>
</dbReference>
<accession>A0ABW4DU00</accession>
<dbReference type="PANTHER" id="PTHR48095">
    <property type="entry name" value="PYRUVATE CARBOXYLASE SUBUNIT A"/>
    <property type="match status" value="1"/>
</dbReference>
<dbReference type="RefSeq" id="WP_207392299.1">
    <property type="nucleotide sequence ID" value="NZ_JBHTOQ010000018.1"/>
</dbReference>
<evidence type="ECO:0000259" key="11">
    <source>
        <dbReference type="PROSITE" id="PS50975"/>
    </source>
</evidence>
<dbReference type="SUPFAM" id="SSF51230">
    <property type="entry name" value="Single hybrid motif"/>
    <property type="match status" value="1"/>
</dbReference>
<dbReference type="SUPFAM" id="SSF52440">
    <property type="entry name" value="PreATP-grasp domain"/>
    <property type="match status" value="1"/>
</dbReference>
<dbReference type="SUPFAM" id="SSF51246">
    <property type="entry name" value="Rudiment single hybrid motif"/>
    <property type="match status" value="1"/>
</dbReference>
<dbReference type="InterPro" id="IPR011054">
    <property type="entry name" value="Rudment_hybrid_motif"/>
</dbReference>
<evidence type="ECO:0000256" key="5">
    <source>
        <dbReference type="ARBA" id="ARBA00022741"/>
    </source>
</evidence>
<feature type="domain" description="Lipoyl-binding" evidence="10">
    <location>
        <begin position="509"/>
        <end position="583"/>
    </location>
</feature>